<accession>A0ACB5U2I8</accession>
<dbReference type="EMBL" id="BSXV01004095">
    <property type="protein sequence ID" value="GME99697.1"/>
    <property type="molecule type" value="Genomic_DNA"/>
</dbReference>
<reference evidence="1" key="1">
    <citation type="submission" date="2023-04" db="EMBL/GenBank/DDBJ databases">
        <title>Candida boidinii NBRC 1967.</title>
        <authorList>
            <person name="Ichikawa N."/>
            <person name="Sato H."/>
            <person name="Tonouchi N."/>
        </authorList>
    </citation>
    <scope>NUCLEOTIDE SEQUENCE</scope>
    <source>
        <strain evidence="1">NBRC 1967</strain>
    </source>
</reference>
<name>A0ACB5U2I8_CANBO</name>
<evidence type="ECO:0000313" key="1">
    <source>
        <dbReference type="EMBL" id="GME99697.1"/>
    </source>
</evidence>
<proteinExistence type="predicted"/>
<comment type="caution">
    <text evidence="1">The sequence shown here is derived from an EMBL/GenBank/DDBJ whole genome shotgun (WGS) entry which is preliminary data.</text>
</comment>
<dbReference type="Proteomes" id="UP001165101">
    <property type="component" value="Unassembled WGS sequence"/>
</dbReference>
<organism evidence="1 2">
    <name type="scientific">Candida boidinii</name>
    <name type="common">Yeast</name>
    <dbReference type="NCBI Taxonomy" id="5477"/>
    <lineage>
        <taxon>Eukaryota</taxon>
        <taxon>Fungi</taxon>
        <taxon>Dikarya</taxon>
        <taxon>Ascomycota</taxon>
        <taxon>Saccharomycotina</taxon>
        <taxon>Pichiomycetes</taxon>
        <taxon>Pichiales</taxon>
        <taxon>Pichiaceae</taxon>
        <taxon>Ogataea</taxon>
        <taxon>Ogataea/Candida clade</taxon>
    </lineage>
</organism>
<evidence type="ECO:0000313" key="2">
    <source>
        <dbReference type="Proteomes" id="UP001165101"/>
    </source>
</evidence>
<keyword evidence="2" id="KW-1185">Reference proteome</keyword>
<sequence length="431" mass="50231">MVSNTDGTDSPISRTPASRTPLLDDPPSSLSTIIDTPSTIDVISPRVTQKRSDEQDYNTSTTTTTNNNNNNKRRRRNKVTYSCLPCRKRRVRCDRGKPACNSCLKYTAGSLKCTYADEGIKQNLKNEFTNEINESPDLNDLNNNRSENFESNSNNNTDYSYNSNEDISRTRSPLSFSSSFKKDEFHLNPNENDNDQFFNNDGNFSPITNHDSIFENLNPIYKTVKESLKAPCFNFKSDKIRTRIIYHQPGKTKFFGLLSFASFFRFQPEIFLIWKMSEGFYINEKKNWKNNKILTSLNDLSFLRIRSEIEDENNKKFHDYIESFLPNWIIFEKAIVYFYNHLSFFYDFIELKYLEQVFKTRFKKDELTGKTLIIDPEKANYSEIALVLSIYYLVRRILSENGIGINDENDIKEGDSKETKNDDDVEKINTN</sequence>
<gene>
    <name evidence="1" type="ORF">Cboi01_000536200</name>
</gene>
<protein>
    <submittedName>
        <fullName evidence="1">Unnamed protein product</fullName>
    </submittedName>
</protein>